<feature type="region of interest" description="Disordered" evidence="7">
    <location>
        <begin position="124"/>
        <end position="144"/>
    </location>
</feature>
<comment type="similarity">
    <text evidence="1">Belongs to the FMO family.</text>
</comment>
<dbReference type="Pfam" id="PF00743">
    <property type="entry name" value="FMO-like"/>
    <property type="match status" value="1"/>
</dbReference>
<dbReference type="InterPro" id="IPR036188">
    <property type="entry name" value="FAD/NAD-bd_sf"/>
</dbReference>
<protein>
    <submittedName>
        <fullName evidence="8">Flavin-binding monooxygenase</fullName>
    </submittedName>
</protein>
<evidence type="ECO:0000256" key="3">
    <source>
        <dbReference type="ARBA" id="ARBA00022630"/>
    </source>
</evidence>
<evidence type="ECO:0000256" key="7">
    <source>
        <dbReference type="SAM" id="MobiDB-lite"/>
    </source>
</evidence>
<evidence type="ECO:0000256" key="6">
    <source>
        <dbReference type="ARBA" id="ARBA00023002"/>
    </source>
</evidence>
<organism evidence="8 9">
    <name type="scientific">Streptomyces venezuelae</name>
    <dbReference type="NCBI Taxonomy" id="54571"/>
    <lineage>
        <taxon>Bacteria</taxon>
        <taxon>Bacillati</taxon>
        <taxon>Actinomycetota</taxon>
        <taxon>Actinomycetes</taxon>
        <taxon>Kitasatosporales</taxon>
        <taxon>Streptomycetaceae</taxon>
        <taxon>Streptomyces</taxon>
    </lineage>
</organism>
<dbReference type="GO" id="GO:0050661">
    <property type="term" value="F:NADP binding"/>
    <property type="evidence" value="ECO:0007669"/>
    <property type="project" value="InterPro"/>
</dbReference>
<dbReference type="GO" id="GO:0004499">
    <property type="term" value="F:N,N-dimethylaniline monooxygenase activity"/>
    <property type="evidence" value="ECO:0007669"/>
    <property type="project" value="InterPro"/>
</dbReference>
<comment type="similarity">
    <text evidence="2">Belongs to the FAD-binding monooxygenase family.</text>
</comment>
<sequence>MGGSRAVGAPPAATATVCVIGAGLSGLATAHALSARGIGFVCLEKAPDVGGIWRQPGAGERGPGYRSLHLNTAKELTGYTAFPMPSELPLYPRHSDIAAYLRSFAEWAGLLPRIELRTEVLSVRQDPDGGPDGGSVGDAASWTVTSRDARGEVTERRFDRVIVASGHNSEPALPNPLPPGSDSFAGTILHSTDYHDGSDFAGQRVIVVGMGASGVDIAADLSRHAAQTMLSVRRGLHVMPKQLFGTSVDLIAGAPWLGEMPFAEQQRFVEQALFVARGRMSDYGLPEPDHPVLASAVTISDEILSRIRHGGVVPKPAIESLDGGKVSFTDGTSAEADAIVYCTGFRMDFPFLPAGGPGGSQQQAVTLYKRVVDAERPGLYFVGLIRPMGSITRLVEAQSQWVARIIDGDVTLPPASAMREEIGTYLSGIEARYGRTEGASIQVDVGAYLRDLRESQDA</sequence>
<dbReference type="GO" id="GO:0050660">
    <property type="term" value="F:flavin adenine dinucleotide binding"/>
    <property type="evidence" value="ECO:0007669"/>
    <property type="project" value="InterPro"/>
</dbReference>
<dbReference type="InterPro" id="IPR020946">
    <property type="entry name" value="Flavin_mOase-like"/>
</dbReference>
<reference evidence="8 9" key="1">
    <citation type="submission" date="2018-05" db="EMBL/GenBank/DDBJ databases">
        <title>Streptomyces venezuelae.</title>
        <authorList>
            <person name="Kim W."/>
            <person name="Lee N."/>
            <person name="Cho B.-K."/>
        </authorList>
    </citation>
    <scope>NUCLEOTIDE SEQUENCE [LARGE SCALE GENOMIC DNA]</scope>
    <source>
        <strain evidence="8 9">ATCC 21782</strain>
    </source>
</reference>
<dbReference type="InterPro" id="IPR050346">
    <property type="entry name" value="FMO-like"/>
</dbReference>
<dbReference type="Gene3D" id="3.50.50.60">
    <property type="entry name" value="FAD/NAD(P)-binding domain"/>
    <property type="match status" value="1"/>
</dbReference>
<dbReference type="RefSeq" id="WP_150211126.1">
    <property type="nucleotide sequence ID" value="NZ_CP029190.1"/>
</dbReference>
<proteinExistence type="inferred from homology"/>
<keyword evidence="8" id="KW-0503">Monooxygenase</keyword>
<keyword evidence="5" id="KW-0521">NADP</keyword>
<evidence type="ECO:0000313" key="9">
    <source>
        <dbReference type="Proteomes" id="UP000325211"/>
    </source>
</evidence>
<dbReference type="OrthoDB" id="5168853at2"/>
<keyword evidence="6" id="KW-0560">Oxidoreductase</keyword>
<keyword evidence="3" id="KW-0285">Flavoprotein</keyword>
<dbReference type="FunFam" id="3.50.50.60:FF:000042">
    <property type="entry name" value="Dimethylaniline monooxygenase [N-oxide-forming]"/>
    <property type="match status" value="1"/>
</dbReference>
<evidence type="ECO:0000256" key="1">
    <source>
        <dbReference type="ARBA" id="ARBA00009183"/>
    </source>
</evidence>
<dbReference type="PRINTS" id="PR00370">
    <property type="entry name" value="FMOXYGENASE"/>
</dbReference>
<dbReference type="EMBL" id="CP029190">
    <property type="protein sequence ID" value="QES51382.1"/>
    <property type="molecule type" value="Genomic_DNA"/>
</dbReference>
<name>A0A5P2D875_STRVZ</name>
<dbReference type="SUPFAM" id="SSF51905">
    <property type="entry name" value="FAD/NAD(P)-binding domain"/>
    <property type="match status" value="2"/>
</dbReference>
<evidence type="ECO:0000256" key="4">
    <source>
        <dbReference type="ARBA" id="ARBA00022827"/>
    </source>
</evidence>
<dbReference type="AlphaFoldDB" id="A0A5P2D875"/>
<evidence type="ECO:0000256" key="2">
    <source>
        <dbReference type="ARBA" id="ARBA00010139"/>
    </source>
</evidence>
<dbReference type="PANTHER" id="PTHR23023">
    <property type="entry name" value="DIMETHYLANILINE MONOOXYGENASE"/>
    <property type="match status" value="1"/>
</dbReference>
<evidence type="ECO:0000313" key="8">
    <source>
        <dbReference type="EMBL" id="QES51382.1"/>
    </source>
</evidence>
<keyword evidence="4" id="KW-0274">FAD</keyword>
<gene>
    <name evidence="8" type="ORF">DEJ50_29605</name>
</gene>
<evidence type="ECO:0000256" key="5">
    <source>
        <dbReference type="ARBA" id="ARBA00022857"/>
    </source>
</evidence>
<dbReference type="Proteomes" id="UP000325211">
    <property type="component" value="Chromosome"/>
</dbReference>
<dbReference type="PIRSF" id="PIRSF000332">
    <property type="entry name" value="FMO"/>
    <property type="match status" value="1"/>
</dbReference>
<accession>A0A5P2D875</accession>
<dbReference type="InterPro" id="IPR000960">
    <property type="entry name" value="Flavin_mOase"/>
</dbReference>